<evidence type="ECO:0000256" key="2">
    <source>
        <dbReference type="ARBA" id="ARBA00023015"/>
    </source>
</evidence>
<evidence type="ECO:0000256" key="3">
    <source>
        <dbReference type="ARBA" id="ARBA00023125"/>
    </source>
</evidence>
<sequence length="322" mass="36083">MKFMKRHDWENASVSRSRRALAMAQYAQITSAGKQILAATPSRCSHAQSVQPRPVGAATPSREMPARKMTSPPAVSPLREGIPAVAHWSQVSVTDDFQTYSQQQSRKDKSLGLLSLRFLRNLPSPSDAATGRQIYVDNMASVLGVERRRIYDVVNVLESLALLSRVAKNRYCWHGPEAMKQALKQLGAPEEESNPSSCSSSDSSEEPHPMHAETGSRLSNRFPHILRGGRKEKSLRTLSQRFVMLFLTSSTKDIDLDTAASSIINHYSPCGPEDEKAIQNHSTPTVRHCQHTQQPRPIAEDSYRQWWSASADFRMGRPEWPY</sequence>
<evidence type="ECO:0000256" key="5">
    <source>
        <dbReference type="RuleBase" id="RU003796"/>
    </source>
</evidence>
<organism evidence="8 9">
    <name type="scientific">Eptatretus burgeri</name>
    <name type="common">Inshore hagfish</name>
    <dbReference type="NCBI Taxonomy" id="7764"/>
    <lineage>
        <taxon>Eukaryota</taxon>
        <taxon>Metazoa</taxon>
        <taxon>Chordata</taxon>
        <taxon>Craniata</taxon>
        <taxon>Vertebrata</taxon>
        <taxon>Cyclostomata</taxon>
        <taxon>Myxini</taxon>
        <taxon>Myxiniformes</taxon>
        <taxon>Myxinidae</taxon>
        <taxon>Eptatretinae</taxon>
        <taxon>Eptatretus</taxon>
    </lineage>
</organism>
<evidence type="ECO:0000259" key="7">
    <source>
        <dbReference type="SMART" id="SM01372"/>
    </source>
</evidence>
<dbReference type="InterPro" id="IPR015633">
    <property type="entry name" value="E2F"/>
</dbReference>
<evidence type="ECO:0000256" key="6">
    <source>
        <dbReference type="SAM" id="MobiDB-lite"/>
    </source>
</evidence>
<reference evidence="8" key="2">
    <citation type="submission" date="2025-09" db="UniProtKB">
        <authorList>
            <consortium name="Ensembl"/>
        </authorList>
    </citation>
    <scope>IDENTIFICATION</scope>
</reference>
<feature type="domain" description="E2F/DP family winged-helix DNA-binding" evidence="7">
    <location>
        <begin position="230"/>
        <end position="290"/>
    </location>
</feature>
<keyword evidence="4 5" id="KW-0804">Transcription</keyword>
<dbReference type="Proteomes" id="UP000694388">
    <property type="component" value="Unplaced"/>
</dbReference>
<dbReference type="PANTHER" id="PTHR12081">
    <property type="entry name" value="TRANSCRIPTION FACTOR E2F"/>
    <property type="match status" value="1"/>
</dbReference>
<dbReference type="Ensembl" id="ENSEBUT00000026627.1">
    <property type="protein sequence ID" value="ENSEBUP00000026051.1"/>
    <property type="gene ID" value="ENSEBUG00000016054.1"/>
</dbReference>
<dbReference type="Pfam" id="PF02319">
    <property type="entry name" value="WHD_E2F_TDP"/>
    <property type="match status" value="1"/>
</dbReference>
<protein>
    <recommendedName>
        <fullName evidence="7">E2F/DP family winged-helix DNA-binding domain-containing protein</fullName>
    </recommendedName>
</protein>
<name>A0A8C4R957_EPTBU</name>
<evidence type="ECO:0000313" key="9">
    <source>
        <dbReference type="Proteomes" id="UP000694388"/>
    </source>
</evidence>
<dbReference type="InterPro" id="IPR003316">
    <property type="entry name" value="E2F_WHTH_DNA-bd_dom"/>
</dbReference>
<comment type="subcellular location">
    <subcellularLocation>
        <location evidence="5">Nucleus</location>
    </subcellularLocation>
</comment>
<dbReference type="InterPro" id="IPR036390">
    <property type="entry name" value="WH_DNA-bd_sf"/>
</dbReference>
<feature type="region of interest" description="Disordered" evidence="6">
    <location>
        <begin position="186"/>
        <end position="222"/>
    </location>
</feature>
<evidence type="ECO:0000256" key="4">
    <source>
        <dbReference type="ARBA" id="ARBA00023163"/>
    </source>
</evidence>
<dbReference type="GO" id="GO:0000981">
    <property type="term" value="F:DNA-binding transcription factor activity, RNA polymerase II-specific"/>
    <property type="evidence" value="ECO:0007669"/>
    <property type="project" value="TreeGrafter"/>
</dbReference>
<comment type="similarity">
    <text evidence="1 5">Belongs to the E2F/DP family.</text>
</comment>
<dbReference type="GO" id="GO:0000978">
    <property type="term" value="F:RNA polymerase II cis-regulatory region sequence-specific DNA binding"/>
    <property type="evidence" value="ECO:0007669"/>
    <property type="project" value="InterPro"/>
</dbReference>
<accession>A0A8C4R957</accession>
<proteinExistence type="inferred from homology"/>
<keyword evidence="5" id="KW-0539">Nucleus</keyword>
<dbReference type="GO" id="GO:0090575">
    <property type="term" value="C:RNA polymerase II transcription regulator complex"/>
    <property type="evidence" value="ECO:0007669"/>
    <property type="project" value="TreeGrafter"/>
</dbReference>
<evidence type="ECO:0000256" key="1">
    <source>
        <dbReference type="ARBA" id="ARBA00010940"/>
    </source>
</evidence>
<feature type="region of interest" description="Disordered" evidence="6">
    <location>
        <begin position="43"/>
        <end position="76"/>
    </location>
</feature>
<dbReference type="InterPro" id="IPR036388">
    <property type="entry name" value="WH-like_DNA-bd_sf"/>
</dbReference>
<keyword evidence="2 5" id="KW-0805">Transcription regulation</keyword>
<feature type="domain" description="E2F/DP family winged-helix DNA-binding" evidence="7">
    <location>
        <begin position="106"/>
        <end position="175"/>
    </location>
</feature>
<keyword evidence="3 5" id="KW-0238">DNA-binding</keyword>
<dbReference type="AlphaFoldDB" id="A0A8C4R957"/>
<dbReference type="Gene3D" id="1.10.10.10">
    <property type="entry name" value="Winged helix-like DNA-binding domain superfamily/Winged helix DNA-binding domain"/>
    <property type="match status" value="2"/>
</dbReference>
<dbReference type="GeneTree" id="ENSGT00940000170769"/>
<reference evidence="8" key="1">
    <citation type="submission" date="2025-08" db="UniProtKB">
        <authorList>
            <consortium name="Ensembl"/>
        </authorList>
    </citation>
    <scope>IDENTIFICATION</scope>
</reference>
<evidence type="ECO:0000313" key="8">
    <source>
        <dbReference type="Ensembl" id="ENSEBUP00000026051.1"/>
    </source>
</evidence>
<keyword evidence="9" id="KW-1185">Reference proteome</keyword>
<dbReference type="SMART" id="SM01372">
    <property type="entry name" value="E2F_TDP"/>
    <property type="match status" value="2"/>
</dbReference>
<dbReference type="SUPFAM" id="SSF46785">
    <property type="entry name" value="Winged helix' DNA-binding domain"/>
    <property type="match status" value="1"/>
</dbReference>